<dbReference type="InterPro" id="IPR044846">
    <property type="entry name" value="GH10"/>
</dbReference>
<name>A0AAV1DTI2_OLDCO</name>
<gene>
    <name evidence="3" type="ORF">OLC1_LOCUS18687</name>
</gene>
<reference evidence="3" key="1">
    <citation type="submission" date="2023-03" db="EMBL/GenBank/DDBJ databases">
        <authorList>
            <person name="Julca I."/>
        </authorList>
    </citation>
    <scope>NUCLEOTIDE SEQUENCE</scope>
</reference>
<dbReference type="SUPFAM" id="SSF49785">
    <property type="entry name" value="Galactose-binding domain-like"/>
    <property type="match status" value="2"/>
</dbReference>
<dbReference type="EMBL" id="OX459123">
    <property type="protein sequence ID" value="CAI9111225.1"/>
    <property type="molecule type" value="Genomic_DNA"/>
</dbReference>
<proteinExistence type="predicted"/>
<dbReference type="InterPro" id="IPR008979">
    <property type="entry name" value="Galactose-bd-like_sf"/>
</dbReference>
<dbReference type="GO" id="GO:0031176">
    <property type="term" value="F:endo-1,4-beta-xylanase activity"/>
    <property type="evidence" value="ECO:0007669"/>
    <property type="project" value="UniProtKB-EC"/>
</dbReference>
<dbReference type="GO" id="GO:0045493">
    <property type="term" value="P:xylan catabolic process"/>
    <property type="evidence" value="ECO:0007669"/>
    <property type="project" value="UniProtKB-KW"/>
</dbReference>
<sequence>MADGRIIPHSGKFFASATQRTQTWDGIQQDITGKFCQKLVYEVDAAVRLLGNNVNTTIAEIQATLYWINQSEDKRERYIEIAKVQATNKEWVQMKGKFVINSFASQVIIFLQGPSPGIDILLKSLVVKQAAKETPSPRPMIKDPGYGVNIITNNNLNHGSLSGWFPLGNCRLSVGKGSPLVLPPIAKESLRTHHRHPLSGRYIIAKKRTKKTTGPAQMITGKVKRYLTYQVSAWVRIDHAGSGNSSTPQIVRLDLGVDDQWINGGQVELVDDEWHEIAGSFRIENEQPAAKIMACIWVLILGLT</sequence>
<feature type="domain" description="CBM-cenC" evidence="2">
    <location>
        <begin position="149"/>
        <end position="290"/>
    </location>
</feature>
<feature type="domain" description="CBM-cenC" evidence="2">
    <location>
        <begin position="9"/>
        <end position="115"/>
    </location>
</feature>
<accession>A0AAV1DTI2</accession>
<dbReference type="Proteomes" id="UP001161247">
    <property type="component" value="Chromosome 6"/>
</dbReference>
<evidence type="ECO:0000313" key="3">
    <source>
        <dbReference type="EMBL" id="CAI9111225.1"/>
    </source>
</evidence>
<keyword evidence="1" id="KW-0378">Hydrolase</keyword>
<evidence type="ECO:0000256" key="1">
    <source>
        <dbReference type="ARBA" id="ARBA00022801"/>
    </source>
</evidence>
<evidence type="ECO:0000313" key="4">
    <source>
        <dbReference type="Proteomes" id="UP001161247"/>
    </source>
</evidence>
<dbReference type="AlphaFoldDB" id="A0AAV1DTI2"/>
<dbReference type="PANTHER" id="PTHR31490:SF1">
    <property type="entry name" value="ENDO-1,4-BETA-XYLANASE 1"/>
    <property type="match status" value="1"/>
</dbReference>
<dbReference type="Pfam" id="PF02018">
    <property type="entry name" value="CBM_4_9"/>
    <property type="match status" value="2"/>
</dbReference>
<keyword evidence="4" id="KW-1185">Reference proteome</keyword>
<protein>
    <submittedName>
        <fullName evidence="3">OLC1v1011398C1</fullName>
    </submittedName>
</protein>
<evidence type="ECO:0000259" key="2">
    <source>
        <dbReference type="Pfam" id="PF02018"/>
    </source>
</evidence>
<organism evidence="3 4">
    <name type="scientific">Oldenlandia corymbosa var. corymbosa</name>
    <dbReference type="NCBI Taxonomy" id="529605"/>
    <lineage>
        <taxon>Eukaryota</taxon>
        <taxon>Viridiplantae</taxon>
        <taxon>Streptophyta</taxon>
        <taxon>Embryophyta</taxon>
        <taxon>Tracheophyta</taxon>
        <taxon>Spermatophyta</taxon>
        <taxon>Magnoliopsida</taxon>
        <taxon>eudicotyledons</taxon>
        <taxon>Gunneridae</taxon>
        <taxon>Pentapetalae</taxon>
        <taxon>asterids</taxon>
        <taxon>lamiids</taxon>
        <taxon>Gentianales</taxon>
        <taxon>Rubiaceae</taxon>
        <taxon>Rubioideae</taxon>
        <taxon>Spermacoceae</taxon>
        <taxon>Hedyotis-Oldenlandia complex</taxon>
        <taxon>Oldenlandia</taxon>
    </lineage>
</organism>
<dbReference type="InterPro" id="IPR003305">
    <property type="entry name" value="CenC_carb-bd"/>
</dbReference>
<dbReference type="PANTHER" id="PTHR31490">
    <property type="entry name" value="GLYCOSYL HYDROLASE"/>
    <property type="match status" value="1"/>
</dbReference>
<dbReference type="Gene3D" id="2.60.120.260">
    <property type="entry name" value="Galactose-binding domain-like"/>
    <property type="match status" value="2"/>
</dbReference>